<feature type="domain" description="Ig protease IdeS" evidence="2">
    <location>
        <begin position="365"/>
        <end position="562"/>
    </location>
</feature>
<dbReference type="Gene3D" id="2.60.40.2620">
    <property type="entry name" value="Fimbrillin-like"/>
    <property type="match status" value="1"/>
</dbReference>
<feature type="signal peptide" evidence="1">
    <location>
        <begin position="1"/>
        <end position="20"/>
    </location>
</feature>
<sequence length="623" mass="69249">MTMFMCGNAASAMRAFTAAAAFLLFLPACMKTEEPVSVQDDGFIELAFTKNGFVDDTQDMPSVKAYVDEDGSGTFTEGDKVGLYIYGSPSRHVILTLENGRWTPALKKSDLGSGTARLSAYYPVSEAEGIGSNVHRHKVQTDQSGDGYMESDLLWSHLDIDLGSLSGNRIEFPFRHAMHRLVINITGSDGTLPEDLSVKVLNETEGSLSIYSGSLNDPSGEKVRIDARKAEGSQGKFSAILFPGSLGPYSDGWVEITAGGKTSTFKAPSEIGGRDFLESGKETVLNLSLNQGGVGPGEEPEPEPDPDYAGKICWVYGVKTPETPDYNEETVKVLTDTDKFYPWNFPSGVWFKFDSDPETAYLNWQEGFRWYDCDKDNPDESNSRPGYHDSNMCWAAASACMLHWWMNINSDYIAAYDRKYGDVCPKYPRPSSEFSGTEKSEIFNFFREASRNRGGDARDGINWFINHTPGLGLNDTFDDDAFGGYFTEVFKGMKIADSFGGFSKETFNELIKDALENDRGLGFIRSHGLTHVMALYGVEFDDEGYISAVYYVDNNDYYNFQVTGSSTPFQRHRLIRKKITYNEGSGFKILIGEGTSYAIVGVTTMDLMRDVWRNAFPEVRTDD</sequence>
<dbReference type="EMBL" id="CP007034">
    <property type="protein sequence ID" value="AHF13676.1"/>
    <property type="molecule type" value="Genomic_DNA"/>
</dbReference>
<dbReference type="Gene3D" id="2.60.40.2630">
    <property type="match status" value="1"/>
</dbReference>
<dbReference type="GO" id="GO:0008233">
    <property type="term" value="F:peptidase activity"/>
    <property type="evidence" value="ECO:0007669"/>
    <property type="project" value="InterPro"/>
</dbReference>
<dbReference type="eggNOG" id="ENOG502Z7V2">
    <property type="taxonomic scope" value="Bacteria"/>
</dbReference>
<dbReference type="PATRIC" id="fig|880074.11.peg.825"/>
<dbReference type="InterPro" id="IPR025049">
    <property type="entry name" value="Mfa-like_1"/>
</dbReference>
<evidence type="ECO:0000313" key="3">
    <source>
        <dbReference type="EMBL" id="AHF13676.1"/>
    </source>
</evidence>
<dbReference type="InterPro" id="IPR038765">
    <property type="entry name" value="Papain-like_cys_pep_sf"/>
</dbReference>
<dbReference type="Pfam" id="PF13149">
    <property type="entry name" value="Mfa_like_1"/>
    <property type="match status" value="1"/>
</dbReference>
<evidence type="ECO:0000256" key="1">
    <source>
        <dbReference type="SAM" id="SignalP"/>
    </source>
</evidence>
<dbReference type="InterPro" id="IPR015117">
    <property type="entry name" value="IdeS"/>
</dbReference>
<dbReference type="KEGG" id="bvs:BARVI_03930"/>
<protein>
    <recommendedName>
        <fullName evidence="2">Ig protease IdeS domain-containing protein</fullName>
    </recommendedName>
</protein>
<reference evidence="3 4" key="1">
    <citation type="submission" date="2013-12" db="EMBL/GenBank/DDBJ databases">
        <authorList>
            <consortium name="DOE Joint Genome Institute"/>
            <person name="Eisen J."/>
            <person name="Huntemann M."/>
            <person name="Han J."/>
            <person name="Chen A."/>
            <person name="Kyrpides N."/>
            <person name="Mavromatis K."/>
            <person name="Markowitz V."/>
            <person name="Palaniappan K."/>
            <person name="Ivanova N."/>
            <person name="Schaumberg A."/>
            <person name="Pati A."/>
            <person name="Liolios K."/>
            <person name="Nordberg H.P."/>
            <person name="Cantor M.N."/>
            <person name="Hua S.X."/>
            <person name="Woyke T."/>
        </authorList>
    </citation>
    <scope>NUCLEOTIDE SEQUENCE [LARGE SCALE GENOMIC DNA]</scope>
    <source>
        <strain evidence="4">DSM 18177</strain>
    </source>
</reference>
<keyword evidence="1" id="KW-0732">Signal</keyword>
<dbReference type="Gene3D" id="3.90.70.10">
    <property type="entry name" value="Cysteine proteinases"/>
    <property type="match status" value="1"/>
</dbReference>
<dbReference type="CDD" id="cd13120">
    <property type="entry name" value="BF2867_like_N"/>
    <property type="match status" value="1"/>
</dbReference>
<dbReference type="Pfam" id="PF09028">
    <property type="entry name" value="Mac-1"/>
    <property type="match status" value="1"/>
</dbReference>
<feature type="chain" id="PRO_5004788275" description="Ig protease IdeS domain-containing protein" evidence="1">
    <location>
        <begin position="21"/>
        <end position="623"/>
    </location>
</feature>
<organism evidence="3 4">
    <name type="scientific">Barnesiella viscericola DSM 18177</name>
    <dbReference type="NCBI Taxonomy" id="880074"/>
    <lineage>
        <taxon>Bacteria</taxon>
        <taxon>Pseudomonadati</taxon>
        <taxon>Bacteroidota</taxon>
        <taxon>Bacteroidia</taxon>
        <taxon>Bacteroidales</taxon>
        <taxon>Barnesiellaceae</taxon>
        <taxon>Barnesiella</taxon>
    </lineage>
</organism>
<gene>
    <name evidence="3" type="ORF">BARVI_03930</name>
</gene>
<dbReference type="AlphaFoldDB" id="W0EX88"/>
<keyword evidence="4" id="KW-1185">Reference proteome</keyword>
<accession>W0EX88</accession>
<dbReference type="HOGENOM" id="CLU_030862_0_0_10"/>
<dbReference type="InterPro" id="IPR042278">
    <property type="entry name" value="Mfa-like_1_N"/>
</dbReference>
<evidence type="ECO:0000313" key="4">
    <source>
        <dbReference type="Proteomes" id="UP000018901"/>
    </source>
</evidence>
<proteinExistence type="predicted"/>
<evidence type="ECO:0000259" key="2">
    <source>
        <dbReference type="Pfam" id="PF09028"/>
    </source>
</evidence>
<dbReference type="STRING" id="880074.BARVI_03930"/>
<dbReference type="Proteomes" id="UP000018901">
    <property type="component" value="Chromosome"/>
</dbReference>
<name>W0EX88_9BACT</name>
<dbReference type="SUPFAM" id="SSF54001">
    <property type="entry name" value="Cysteine proteinases"/>
    <property type="match status" value="1"/>
</dbReference>